<dbReference type="FunFam" id="1.10.630.10:FF:000004">
    <property type="entry name" value="cytochrome P450 2D15 isoform X1"/>
    <property type="match status" value="1"/>
</dbReference>
<dbReference type="PRINTS" id="PR01686">
    <property type="entry name" value="EP450ICYP2D"/>
</dbReference>
<evidence type="ECO:0000256" key="6">
    <source>
        <dbReference type="ARBA" id="ARBA00023002"/>
    </source>
</evidence>
<reference evidence="13" key="1">
    <citation type="submission" date="2023-08" db="EMBL/GenBank/DDBJ databases">
        <title>Pelteobagrus vachellii genome.</title>
        <authorList>
            <person name="Liu H."/>
        </authorList>
    </citation>
    <scope>NUCLEOTIDE SEQUENCE</scope>
    <source>
        <strain evidence="13">PRFRI_2022a</strain>
        <tissue evidence="13">Muscle</tissue>
    </source>
</reference>
<gene>
    <name evidence="13" type="ORF">Q7C36_018778</name>
</gene>
<evidence type="ECO:0000256" key="11">
    <source>
        <dbReference type="RuleBase" id="RU000461"/>
    </source>
</evidence>
<evidence type="ECO:0000256" key="9">
    <source>
        <dbReference type="ARBA" id="ARBA00023136"/>
    </source>
</evidence>
<evidence type="ECO:0000256" key="12">
    <source>
        <dbReference type="SAM" id="Phobius"/>
    </source>
</evidence>
<dbReference type="GO" id="GO:0006805">
    <property type="term" value="P:xenobiotic metabolic process"/>
    <property type="evidence" value="ECO:0007669"/>
    <property type="project" value="TreeGrafter"/>
</dbReference>
<dbReference type="PRINTS" id="PR00463">
    <property type="entry name" value="EP450I"/>
</dbReference>
<dbReference type="GO" id="GO:0006082">
    <property type="term" value="P:organic acid metabolic process"/>
    <property type="evidence" value="ECO:0007669"/>
    <property type="project" value="TreeGrafter"/>
</dbReference>
<evidence type="ECO:0000313" key="14">
    <source>
        <dbReference type="Proteomes" id="UP001187315"/>
    </source>
</evidence>
<comment type="subcellular location">
    <subcellularLocation>
        <location evidence="2">Membrane</location>
    </subcellularLocation>
</comment>
<accession>A0AA88S194</accession>
<feature type="transmembrane region" description="Helical" evidence="12">
    <location>
        <begin position="12"/>
        <end position="30"/>
    </location>
</feature>
<keyword evidence="5 10" id="KW-0479">Metal-binding</keyword>
<dbReference type="GO" id="GO:0016020">
    <property type="term" value="C:membrane"/>
    <property type="evidence" value="ECO:0007669"/>
    <property type="project" value="UniProtKB-SubCell"/>
</dbReference>
<evidence type="ECO:0000256" key="10">
    <source>
        <dbReference type="PIRSR" id="PIRSR602401-1"/>
    </source>
</evidence>
<comment type="cofactor">
    <cofactor evidence="1 10">
        <name>heme</name>
        <dbReference type="ChEBI" id="CHEBI:30413"/>
    </cofactor>
</comment>
<dbReference type="AlphaFoldDB" id="A0AA88S194"/>
<dbReference type="EMBL" id="JAVHJS010000020">
    <property type="protein sequence ID" value="KAK2824851.1"/>
    <property type="molecule type" value="Genomic_DNA"/>
</dbReference>
<evidence type="ECO:0000256" key="8">
    <source>
        <dbReference type="ARBA" id="ARBA00023033"/>
    </source>
</evidence>
<name>A0AA88S194_TACVA</name>
<keyword evidence="9 12" id="KW-0472">Membrane</keyword>
<dbReference type="GO" id="GO:0020037">
    <property type="term" value="F:heme binding"/>
    <property type="evidence" value="ECO:0007669"/>
    <property type="project" value="InterPro"/>
</dbReference>
<dbReference type="PROSITE" id="PS00086">
    <property type="entry name" value="CYTOCHROME_P450"/>
    <property type="match status" value="1"/>
</dbReference>
<keyword evidence="6 11" id="KW-0560">Oxidoreductase</keyword>
<dbReference type="PANTHER" id="PTHR24300">
    <property type="entry name" value="CYTOCHROME P450 508A4-RELATED"/>
    <property type="match status" value="1"/>
</dbReference>
<sequence length="505" mass="57717">MQSVLRYLDPGLVSLAVLLGLVSLVLLEIFKLSSSRSRSPPGPTPLPFVGNLLQIMKDPLNTTRSMVQYGELCCMYVGRRPMIVLNTFEAVKEALVQKGSVYSGRPAIPLLEWVTKGYGIITVTYGHAWKQQRRFALHTLRNFGLGRKTVEERVAEEAQCLITEMLKHEGKALNPMHPIMNAVSNIICSIVFGDRFDYNNKRFAKLLEILNENIQLSGSPVGMIFNLIPFIKHFPGPHQKVRQNADALVEFIREVMEEHREKLDEENLRDYIDAYLVEIRKQESIEDSTFHEENLLMSTADLFLAGTETTATTLRWGLIFMMNHPEIQERCHEEIVRVLGYDRAPSMDDRTRMPYIHATVHEIQRFGNIVPLGVIHQTTETSQLRGYTIPKGTEIAPNLMAIMQDKEHWKHPDSFNPENFLDENGQFCKDEFFLAFSLGPRVCLGESLARTELFIFITSLLQRLRFSWPHDAPPVNMDGNMGLVRMTPTFHMICRSRECSVPVTP</sequence>
<dbReference type="Proteomes" id="UP001187315">
    <property type="component" value="Unassembled WGS sequence"/>
</dbReference>
<evidence type="ECO:0000256" key="7">
    <source>
        <dbReference type="ARBA" id="ARBA00023004"/>
    </source>
</evidence>
<evidence type="ECO:0000313" key="13">
    <source>
        <dbReference type="EMBL" id="KAK2824851.1"/>
    </source>
</evidence>
<dbReference type="Gene3D" id="1.10.630.10">
    <property type="entry name" value="Cytochrome P450"/>
    <property type="match status" value="1"/>
</dbReference>
<dbReference type="PANTHER" id="PTHR24300:SF326">
    <property type="entry name" value="CYTOCHROME P450-RELATED"/>
    <property type="match status" value="1"/>
</dbReference>
<keyword evidence="7 10" id="KW-0408">Iron</keyword>
<dbReference type="SUPFAM" id="SSF48264">
    <property type="entry name" value="Cytochrome P450"/>
    <property type="match status" value="1"/>
</dbReference>
<dbReference type="CDD" id="cd11026">
    <property type="entry name" value="CYP2"/>
    <property type="match status" value="1"/>
</dbReference>
<keyword evidence="12" id="KW-0812">Transmembrane</keyword>
<dbReference type="GO" id="GO:0005737">
    <property type="term" value="C:cytoplasm"/>
    <property type="evidence" value="ECO:0007669"/>
    <property type="project" value="TreeGrafter"/>
</dbReference>
<evidence type="ECO:0000256" key="2">
    <source>
        <dbReference type="ARBA" id="ARBA00004370"/>
    </source>
</evidence>
<evidence type="ECO:0000256" key="4">
    <source>
        <dbReference type="ARBA" id="ARBA00022617"/>
    </source>
</evidence>
<protein>
    <submittedName>
        <fullName evidence="13">Uncharacterized protein</fullName>
    </submittedName>
</protein>
<evidence type="ECO:0000256" key="1">
    <source>
        <dbReference type="ARBA" id="ARBA00001971"/>
    </source>
</evidence>
<keyword evidence="12" id="KW-1133">Transmembrane helix</keyword>
<comment type="caution">
    <text evidence="13">The sequence shown here is derived from an EMBL/GenBank/DDBJ whole genome shotgun (WGS) entry which is preliminary data.</text>
</comment>
<dbReference type="PRINTS" id="PR00385">
    <property type="entry name" value="P450"/>
</dbReference>
<keyword evidence="14" id="KW-1185">Reference proteome</keyword>
<dbReference type="Pfam" id="PF00067">
    <property type="entry name" value="p450"/>
    <property type="match status" value="1"/>
</dbReference>
<evidence type="ECO:0000256" key="5">
    <source>
        <dbReference type="ARBA" id="ARBA00022723"/>
    </source>
</evidence>
<keyword evidence="4 10" id="KW-0349">Heme</keyword>
<dbReference type="InterPro" id="IPR001128">
    <property type="entry name" value="Cyt_P450"/>
</dbReference>
<keyword evidence="8 11" id="KW-0503">Monooxygenase</keyword>
<dbReference type="InterPro" id="IPR002401">
    <property type="entry name" value="Cyt_P450_E_grp-I"/>
</dbReference>
<dbReference type="InterPro" id="IPR017972">
    <property type="entry name" value="Cyt_P450_CS"/>
</dbReference>
<dbReference type="GO" id="GO:0005506">
    <property type="term" value="F:iron ion binding"/>
    <property type="evidence" value="ECO:0007669"/>
    <property type="project" value="InterPro"/>
</dbReference>
<dbReference type="InterPro" id="IPR036396">
    <property type="entry name" value="Cyt_P450_sf"/>
</dbReference>
<evidence type="ECO:0000256" key="3">
    <source>
        <dbReference type="ARBA" id="ARBA00010617"/>
    </source>
</evidence>
<comment type="similarity">
    <text evidence="3 11">Belongs to the cytochrome P450 family.</text>
</comment>
<dbReference type="GO" id="GO:0016712">
    <property type="term" value="F:oxidoreductase activity, acting on paired donors, with incorporation or reduction of molecular oxygen, reduced flavin or flavoprotein as one donor, and incorporation of one atom of oxygen"/>
    <property type="evidence" value="ECO:0007669"/>
    <property type="project" value="InterPro"/>
</dbReference>
<organism evidence="13 14">
    <name type="scientific">Tachysurus vachellii</name>
    <name type="common">Darkbarbel catfish</name>
    <name type="synonym">Pelteobagrus vachellii</name>
    <dbReference type="NCBI Taxonomy" id="175792"/>
    <lineage>
        <taxon>Eukaryota</taxon>
        <taxon>Metazoa</taxon>
        <taxon>Chordata</taxon>
        <taxon>Craniata</taxon>
        <taxon>Vertebrata</taxon>
        <taxon>Euteleostomi</taxon>
        <taxon>Actinopterygii</taxon>
        <taxon>Neopterygii</taxon>
        <taxon>Teleostei</taxon>
        <taxon>Ostariophysi</taxon>
        <taxon>Siluriformes</taxon>
        <taxon>Bagridae</taxon>
        <taxon>Tachysurus</taxon>
    </lineage>
</organism>
<dbReference type="InterPro" id="IPR008069">
    <property type="entry name" value="Cyt_P450_E_grp-I_CYP2D-like"/>
</dbReference>
<proteinExistence type="inferred from homology"/>
<dbReference type="InterPro" id="IPR050182">
    <property type="entry name" value="Cytochrome_P450_fam2"/>
</dbReference>
<feature type="binding site" description="axial binding residue" evidence="10">
    <location>
        <position position="443"/>
    </location>
    <ligand>
        <name>heme</name>
        <dbReference type="ChEBI" id="CHEBI:30413"/>
    </ligand>
    <ligandPart>
        <name>Fe</name>
        <dbReference type="ChEBI" id="CHEBI:18248"/>
    </ligandPart>
</feature>